<dbReference type="RefSeq" id="WP_345644456.1">
    <property type="nucleotide sequence ID" value="NZ_BAABEP010000010.1"/>
</dbReference>
<dbReference type="InterPro" id="IPR000182">
    <property type="entry name" value="GNAT_dom"/>
</dbReference>
<sequence>MLRQARADDVDVYTRLWTDPEVRRFLGGPVEGGRLRLRQQRFAGRPRVFSVTRGQDCSVIGTVALDAADRCGGRWEMSYSFLTECWGRGYGREAVAAVVGWVLDAAPAPDASLIAVTQEANVRSRRLLDAVGLRVRERFVESGASQVLYAAGGTGLTAETG</sequence>
<dbReference type="Gene3D" id="3.40.630.30">
    <property type="match status" value="1"/>
</dbReference>
<comment type="caution">
    <text evidence="2">The sequence shown here is derived from an EMBL/GenBank/DDBJ whole genome shotgun (WGS) entry which is preliminary data.</text>
</comment>
<proteinExistence type="predicted"/>
<feature type="domain" description="N-acetyltransferase" evidence="1">
    <location>
        <begin position="2"/>
        <end position="133"/>
    </location>
</feature>
<dbReference type="EMBL" id="BAABEP010000010">
    <property type="protein sequence ID" value="GAA3723061.1"/>
    <property type="molecule type" value="Genomic_DNA"/>
</dbReference>
<dbReference type="InterPro" id="IPR016181">
    <property type="entry name" value="Acyl_CoA_acyltransferase"/>
</dbReference>
<gene>
    <name evidence="2" type="ORF">GCM10023082_21300</name>
</gene>
<organism evidence="2 3">
    <name type="scientific">Streptomyces tremellae</name>
    <dbReference type="NCBI Taxonomy" id="1124239"/>
    <lineage>
        <taxon>Bacteria</taxon>
        <taxon>Bacillati</taxon>
        <taxon>Actinomycetota</taxon>
        <taxon>Actinomycetes</taxon>
        <taxon>Kitasatosporales</taxon>
        <taxon>Streptomycetaceae</taxon>
        <taxon>Streptomyces</taxon>
    </lineage>
</organism>
<evidence type="ECO:0000313" key="3">
    <source>
        <dbReference type="Proteomes" id="UP001499884"/>
    </source>
</evidence>
<evidence type="ECO:0000313" key="2">
    <source>
        <dbReference type="EMBL" id="GAA3723061.1"/>
    </source>
</evidence>
<reference evidence="3" key="1">
    <citation type="journal article" date="2019" name="Int. J. Syst. Evol. Microbiol.">
        <title>The Global Catalogue of Microorganisms (GCM) 10K type strain sequencing project: providing services to taxonomists for standard genome sequencing and annotation.</title>
        <authorList>
            <consortium name="The Broad Institute Genomics Platform"/>
            <consortium name="The Broad Institute Genome Sequencing Center for Infectious Disease"/>
            <person name="Wu L."/>
            <person name="Ma J."/>
        </authorList>
    </citation>
    <scope>NUCLEOTIDE SEQUENCE [LARGE SCALE GENOMIC DNA]</scope>
    <source>
        <strain evidence="3">JCM 30846</strain>
    </source>
</reference>
<name>A0ABP7ERN7_9ACTN</name>
<accession>A0ABP7ERN7</accession>
<keyword evidence="3" id="KW-1185">Reference proteome</keyword>
<dbReference type="Pfam" id="PF13302">
    <property type="entry name" value="Acetyltransf_3"/>
    <property type="match status" value="1"/>
</dbReference>
<protein>
    <recommendedName>
        <fullName evidence="1">N-acetyltransferase domain-containing protein</fullName>
    </recommendedName>
</protein>
<dbReference type="SUPFAM" id="SSF55729">
    <property type="entry name" value="Acyl-CoA N-acyltransferases (Nat)"/>
    <property type="match status" value="1"/>
</dbReference>
<dbReference type="PANTHER" id="PTHR43792:SF1">
    <property type="entry name" value="N-ACETYLTRANSFERASE DOMAIN-CONTAINING PROTEIN"/>
    <property type="match status" value="1"/>
</dbReference>
<evidence type="ECO:0000259" key="1">
    <source>
        <dbReference type="Pfam" id="PF13302"/>
    </source>
</evidence>
<dbReference type="PANTHER" id="PTHR43792">
    <property type="entry name" value="GNAT FAMILY, PUTATIVE (AFU_ORTHOLOGUE AFUA_3G00765)-RELATED-RELATED"/>
    <property type="match status" value="1"/>
</dbReference>
<dbReference type="Proteomes" id="UP001499884">
    <property type="component" value="Unassembled WGS sequence"/>
</dbReference>
<dbReference type="InterPro" id="IPR051531">
    <property type="entry name" value="N-acetyltransferase"/>
</dbReference>